<dbReference type="Gramene" id="CDY61655">
    <property type="protein sequence ID" value="CDY61655"/>
    <property type="gene ID" value="GSBRNA2T00034150001"/>
</dbReference>
<gene>
    <name evidence="1" type="primary">BnaCnng38180D</name>
    <name evidence="1" type="ORF">GSBRNA2T00034150001</name>
</gene>
<reference evidence="1 2" key="1">
    <citation type="journal article" date="2014" name="Science">
        <title>Plant genetics. Early allopolyploid evolution in the post-Neolithic Brassica napus oilseed genome.</title>
        <authorList>
            <person name="Chalhoub B."/>
            <person name="Denoeud F."/>
            <person name="Liu S."/>
            <person name="Parkin I.A."/>
            <person name="Tang H."/>
            <person name="Wang X."/>
            <person name="Chiquet J."/>
            <person name="Belcram H."/>
            <person name="Tong C."/>
            <person name="Samans B."/>
            <person name="Correa M."/>
            <person name="Da Silva C."/>
            <person name="Just J."/>
            <person name="Falentin C."/>
            <person name="Koh C.S."/>
            <person name="Le Clainche I."/>
            <person name="Bernard M."/>
            <person name="Bento P."/>
            <person name="Noel B."/>
            <person name="Labadie K."/>
            <person name="Alberti A."/>
            <person name="Charles M."/>
            <person name="Arnaud D."/>
            <person name="Guo H."/>
            <person name="Daviaud C."/>
            <person name="Alamery S."/>
            <person name="Jabbari K."/>
            <person name="Zhao M."/>
            <person name="Edger P.P."/>
            <person name="Chelaifa H."/>
            <person name="Tack D."/>
            <person name="Lassalle G."/>
            <person name="Mestiri I."/>
            <person name="Schnel N."/>
            <person name="Le Paslier M.C."/>
            <person name="Fan G."/>
            <person name="Renault V."/>
            <person name="Bayer P.E."/>
            <person name="Golicz A.A."/>
            <person name="Manoli S."/>
            <person name="Lee T.H."/>
            <person name="Thi V.H."/>
            <person name="Chalabi S."/>
            <person name="Hu Q."/>
            <person name="Fan C."/>
            <person name="Tollenaere R."/>
            <person name="Lu Y."/>
            <person name="Battail C."/>
            <person name="Shen J."/>
            <person name="Sidebottom C.H."/>
            <person name="Wang X."/>
            <person name="Canaguier A."/>
            <person name="Chauveau A."/>
            <person name="Berard A."/>
            <person name="Deniot G."/>
            <person name="Guan M."/>
            <person name="Liu Z."/>
            <person name="Sun F."/>
            <person name="Lim Y.P."/>
            <person name="Lyons E."/>
            <person name="Town C.D."/>
            <person name="Bancroft I."/>
            <person name="Wang X."/>
            <person name="Meng J."/>
            <person name="Ma J."/>
            <person name="Pires J.C."/>
            <person name="King G.J."/>
            <person name="Brunel D."/>
            <person name="Delourme R."/>
            <person name="Renard M."/>
            <person name="Aury J.M."/>
            <person name="Adams K.L."/>
            <person name="Batley J."/>
            <person name="Snowdon R.J."/>
            <person name="Tost J."/>
            <person name="Edwards D."/>
            <person name="Zhou Y."/>
            <person name="Hua W."/>
            <person name="Sharpe A.G."/>
            <person name="Paterson A.H."/>
            <person name="Guan C."/>
            <person name="Wincker P."/>
        </authorList>
    </citation>
    <scope>NUCLEOTIDE SEQUENCE [LARGE SCALE GENOMIC DNA]</scope>
    <source>
        <strain evidence="2">cv. Darmor-bzh</strain>
    </source>
</reference>
<evidence type="ECO:0000313" key="2">
    <source>
        <dbReference type="Proteomes" id="UP000028999"/>
    </source>
</evidence>
<accession>A0A078J8D5</accession>
<dbReference type="PaxDb" id="3708-A0A078J8D5"/>
<dbReference type="Proteomes" id="UP000028999">
    <property type="component" value="Unassembled WGS sequence"/>
</dbReference>
<dbReference type="AlphaFoldDB" id="A0A078J8D5"/>
<protein>
    <submittedName>
        <fullName evidence="1">BnaCnng38180D protein</fullName>
    </submittedName>
</protein>
<evidence type="ECO:0000313" key="1">
    <source>
        <dbReference type="EMBL" id="CDY61655.1"/>
    </source>
</evidence>
<sequence length="49" mass="5874">MLALKLNMPLNLLRKLSIWLRYELQKQGAQDIVMVWLVTKLIYLLLDFN</sequence>
<dbReference type="EMBL" id="LK034022">
    <property type="protein sequence ID" value="CDY61655.1"/>
    <property type="molecule type" value="Genomic_DNA"/>
</dbReference>
<name>A0A078J8D5_BRANA</name>
<organism evidence="1 2">
    <name type="scientific">Brassica napus</name>
    <name type="common">Rape</name>
    <dbReference type="NCBI Taxonomy" id="3708"/>
    <lineage>
        <taxon>Eukaryota</taxon>
        <taxon>Viridiplantae</taxon>
        <taxon>Streptophyta</taxon>
        <taxon>Embryophyta</taxon>
        <taxon>Tracheophyta</taxon>
        <taxon>Spermatophyta</taxon>
        <taxon>Magnoliopsida</taxon>
        <taxon>eudicotyledons</taxon>
        <taxon>Gunneridae</taxon>
        <taxon>Pentapetalae</taxon>
        <taxon>rosids</taxon>
        <taxon>malvids</taxon>
        <taxon>Brassicales</taxon>
        <taxon>Brassicaceae</taxon>
        <taxon>Brassiceae</taxon>
        <taxon>Brassica</taxon>
    </lineage>
</organism>
<keyword evidence="2" id="KW-1185">Reference proteome</keyword>
<proteinExistence type="predicted"/>